<feature type="domain" description="LiaI-LiaF-like transmembrane region" evidence="2">
    <location>
        <begin position="6"/>
        <end position="50"/>
    </location>
</feature>
<keyword evidence="1" id="KW-0812">Transmembrane</keyword>
<organism evidence="3 4">
    <name type="scientific">Sphingobacterium spiritivorum ATCC 33300</name>
    <dbReference type="NCBI Taxonomy" id="525372"/>
    <lineage>
        <taxon>Bacteria</taxon>
        <taxon>Pseudomonadati</taxon>
        <taxon>Bacteroidota</taxon>
        <taxon>Sphingobacteriia</taxon>
        <taxon>Sphingobacteriales</taxon>
        <taxon>Sphingobacteriaceae</taxon>
        <taxon>Sphingobacterium</taxon>
    </lineage>
</organism>
<dbReference type="AlphaFoldDB" id="C2FST8"/>
<evidence type="ECO:0000313" key="3">
    <source>
        <dbReference type="EMBL" id="EEI94062.1"/>
    </source>
</evidence>
<protein>
    <recommendedName>
        <fullName evidence="2">LiaI-LiaF-like transmembrane region domain-containing protein</fullName>
    </recommendedName>
</protein>
<evidence type="ECO:0000256" key="1">
    <source>
        <dbReference type="SAM" id="Phobius"/>
    </source>
</evidence>
<gene>
    <name evidence="3" type="ORF">HMPREF0765_0394</name>
</gene>
<dbReference type="Pfam" id="PF18917">
    <property type="entry name" value="LiaI-LiaF-like_TM1"/>
    <property type="match status" value="1"/>
</dbReference>
<keyword evidence="1" id="KW-0472">Membrane</keyword>
<feature type="transmembrane region" description="Helical" evidence="1">
    <location>
        <begin position="6"/>
        <end position="27"/>
    </location>
</feature>
<feature type="transmembrane region" description="Helical" evidence="1">
    <location>
        <begin position="34"/>
        <end position="52"/>
    </location>
</feature>
<name>C2FST8_SPHSI</name>
<accession>C2FST8</accession>
<reference evidence="3 4" key="1">
    <citation type="submission" date="2009-01" db="EMBL/GenBank/DDBJ databases">
        <authorList>
            <person name="Qin X."/>
            <person name="Bachman B."/>
            <person name="Battles P."/>
            <person name="Bell A."/>
            <person name="Bess C."/>
            <person name="Bickham C."/>
            <person name="Chaboub L."/>
            <person name="Chen D."/>
            <person name="Coyle M."/>
            <person name="Deiros D.R."/>
            <person name="Dinh H."/>
            <person name="Forbes L."/>
            <person name="Fowler G."/>
            <person name="Francisco L."/>
            <person name="Fu Q."/>
            <person name="Gubbala S."/>
            <person name="Hale W."/>
            <person name="Han Y."/>
            <person name="Hemphill L."/>
            <person name="Highlander S.K."/>
            <person name="Hirani K."/>
            <person name="Hogues M."/>
            <person name="Jackson L."/>
            <person name="Jakkamsetti A."/>
            <person name="Javaid M."/>
            <person name="Jiang H."/>
            <person name="Korchina V."/>
            <person name="Kovar C."/>
            <person name="Lara F."/>
            <person name="Lee S."/>
            <person name="Mata R."/>
            <person name="Mathew T."/>
            <person name="Moen C."/>
            <person name="Morales K."/>
            <person name="Munidasa M."/>
            <person name="Nazareth L."/>
            <person name="Ngo R."/>
            <person name="Nguyen L."/>
            <person name="Okwuonu G."/>
            <person name="Ongeri F."/>
            <person name="Patil S."/>
            <person name="Petrosino J."/>
            <person name="Pham C."/>
            <person name="Pham P."/>
            <person name="Pu L.-L."/>
            <person name="Puazo M."/>
            <person name="Raj R."/>
            <person name="Reid J."/>
            <person name="Rouhana J."/>
            <person name="Saada N."/>
            <person name="Shang Y."/>
            <person name="Simmons D."/>
            <person name="Thornton R."/>
            <person name="Warren J."/>
            <person name="Weissenberger G."/>
            <person name="Zhang J."/>
            <person name="Zhang L."/>
            <person name="Zhou C."/>
            <person name="Zhu D."/>
            <person name="Muzny D."/>
            <person name="Worley K."/>
            <person name="Gibbs R."/>
        </authorList>
    </citation>
    <scope>NUCLEOTIDE SEQUENCE [LARGE SCALE GENOMIC DNA]</scope>
    <source>
        <strain evidence="3 4">ATCC 33300</strain>
    </source>
</reference>
<keyword evidence="1" id="KW-1133">Transmembrane helix</keyword>
<dbReference type="HOGENOM" id="CLU_073800_0_0_10"/>
<feature type="transmembrane region" description="Helical" evidence="1">
    <location>
        <begin position="58"/>
        <end position="77"/>
    </location>
</feature>
<sequence>MNNKRITSGLIFLFVGIILLLDVLDIIEFNWLEIIRYWPLLIILGGINMLMPNGQSGQIAKLGFTCLLLGFLVFVGFTTPNESLISRFFKGSNIHISTDEVDDSIPSSSSKSLAIQLPKNLSVAKANFDIGTTNLKLSSQPSSVLFEAGNSSDSYFLKLTSDSAEDGTATIDLTGKKRKKGRSKNNTTLFKLNKDVVWDLNFDIGASDVQMDLSPFKIRNINFDTGASSVNMKLGRPVETSTINIDAGASSVEIRIPKDVPCQVTSDSGLSSIELGSGFVRKGDGVSETANYAQATSKYNIVIDAGVTSFKIIQY</sequence>
<evidence type="ECO:0000313" key="4">
    <source>
        <dbReference type="Proteomes" id="UP000006241"/>
    </source>
</evidence>
<dbReference type="RefSeq" id="WP_003011711.1">
    <property type="nucleotide sequence ID" value="NZ_GG668635.1"/>
</dbReference>
<dbReference type="Proteomes" id="UP000006241">
    <property type="component" value="Unassembled WGS sequence"/>
</dbReference>
<dbReference type="EMBL" id="ACHB01000007">
    <property type="protein sequence ID" value="EEI94062.1"/>
    <property type="molecule type" value="Genomic_DNA"/>
</dbReference>
<comment type="caution">
    <text evidence="3">The sequence shown here is derived from an EMBL/GenBank/DDBJ whole genome shotgun (WGS) entry which is preliminary data.</text>
</comment>
<evidence type="ECO:0000259" key="2">
    <source>
        <dbReference type="Pfam" id="PF18917"/>
    </source>
</evidence>
<dbReference type="InterPro" id="IPR043726">
    <property type="entry name" value="LiaI-LiaF-like_TM1"/>
</dbReference>
<proteinExistence type="predicted"/>